<dbReference type="AlphaFoldDB" id="A0A8F9TSJ3"/>
<dbReference type="CDD" id="cd05233">
    <property type="entry name" value="SDR_c"/>
    <property type="match status" value="1"/>
</dbReference>
<keyword evidence="2" id="KW-0560">Oxidoreductase</keyword>
<dbReference type="PROSITE" id="PS00061">
    <property type="entry name" value="ADH_SHORT"/>
    <property type="match status" value="1"/>
</dbReference>
<dbReference type="Proteomes" id="UP000825051">
    <property type="component" value="Chromosome"/>
</dbReference>
<feature type="compositionally biased region" description="Polar residues" evidence="3">
    <location>
        <begin position="1"/>
        <end position="10"/>
    </location>
</feature>
<dbReference type="InterPro" id="IPR002347">
    <property type="entry name" value="SDR_fam"/>
</dbReference>
<evidence type="ECO:0000256" key="2">
    <source>
        <dbReference type="ARBA" id="ARBA00023002"/>
    </source>
</evidence>
<dbReference type="RefSeq" id="WP_220161359.1">
    <property type="nucleotide sequence ID" value="NZ_CP080507.1"/>
</dbReference>
<name>A0A8F9TSJ3_9BACT</name>
<keyword evidence="5" id="KW-1185">Reference proteome</keyword>
<dbReference type="EMBL" id="CP080507">
    <property type="protein sequence ID" value="QYM78255.1"/>
    <property type="molecule type" value="Genomic_DNA"/>
</dbReference>
<accession>A0A8F9TSJ3</accession>
<dbReference type="PANTHER" id="PTHR43008:SF4">
    <property type="entry name" value="CHAIN DEHYDROGENASE, PUTATIVE (AFU_ORTHOLOGUE AFUA_4G08710)-RELATED"/>
    <property type="match status" value="1"/>
</dbReference>
<dbReference type="PANTHER" id="PTHR43008">
    <property type="entry name" value="BENZIL REDUCTASE"/>
    <property type="match status" value="1"/>
</dbReference>
<dbReference type="PRINTS" id="PR00081">
    <property type="entry name" value="GDHRDH"/>
</dbReference>
<dbReference type="KEGG" id="ole:K0B96_13220"/>
<proteinExistence type="inferred from homology"/>
<dbReference type="Pfam" id="PF13561">
    <property type="entry name" value="adh_short_C2"/>
    <property type="match status" value="1"/>
</dbReference>
<evidence type="ECO:0000313" key="5">
    <source>
        <dbReference type="Proteomes" id="UP000825051"/>
    </source>
</evidence>
<evidence type="ECO:0000313" key="4">
    <source>
        <dbReference type="EMBL" id="QYM78255.1"/>
    </source>
</evidence>
<evidence type="ECO:0000256" key="1">
    <source>
        <dbReference type="ARBA" id="ARBA00006484"/>
    </source>
</evidence>
<gene>
    <name evidence="4" type="ORF">K0B96_13220</name>
</gene>
<reference evidence="4" key="1">
    <citation type="submission" date="2021-08" db="EMBL/GenBank/DDBJ databases">
        <title>Genome of a novel bacterium of the phylum Verrucomicrobia, Oleiharenicola sp. KSB-15.</title>
        <authorList>
            <person name="Chung J.-H."/>
            <person name="Ahn J.-H."/>
            <person name="Yoon Y."/>
            <person name="Kim D.-Y."/>
            <person name="An S.-H."/>
            <person name="Park I."/>
            <person name="Yeon J."/>
        </authorList>
    </citation>
    <scope>NUCLEOTIDE SEQUENCE</scope>
    <source>
        <strain evidence="4">KSB-15</strain>
    </source>
</reference>
<feature type="region of interest" description="Disordered" evidence="3">
    <location>
        <begin position="1"/>
        <end position="29"/>
    </location>
</feature>
<dbReference type="GO" id="GO:0050664">
    <property type="term" value="F:oxidoreductase activity, acting on NAD(P)H, oxygen as acceptor"/>
    <property type="evidence" value="ECO:0007669"/>
    <property type="project" value="TreeGrafter"/>
</dbReference>
<comment type="similarity">
    <text evidence="1">Belongs to the short-chain dehydrogenases/reductases (SDR) family.</text>
</comment>
<dbReference type="Gene3D" id="3.40.50.720">
    <property type="entry name" value="NAD(P)-binding Rossmann-like Domain"/>
    <property type="match status" value="1"/>
</dbReference>
<evidence type="ECO:0000256" key="3">
    <source>
        <dbReference type="SAM" id="MobiDB-lite"/>
    </source>
</evidence>
<dbReference type="InterPro" id="IPR036291">
    <property type="entry name" value="NAD(P)-bd_dom_sf"/>
</dbReference>
<dbReference type="FunFam" id="3.40.50.720:FF:000084">
    <property type="entry name" value="Short-chain dehydrogenase reductase"/>
    <property type="match status" value="1"/>
</dbReference>
<organism evidence="4 5">
    <name type="scientific">Horticoccus luteus</name>
    <dbReference type="NCBI Taxonomy" id="2862869"/>
    <lineage>
        <taxon>Bacteria</taxon>
        <taxon>Pseudomonadati</taxon>
        <taxon>Verrucomicrobiota</taxon>
        <taxon>Opitutia</taxon>
        <taxon>Opitutales</taxon>
        <taxon>Opitutaceae</taxon>
        <taxon>Horticoccus</taxon>
    </lineage>
</organism>
<protein>
    <submittedName>
        <fullName evidence="4">SDR family oxidoreductase</fullName>
    </submittedName>
</protein>
<dbReference type="InterPro" id="IPR020904">
    <property type="entry name" value="Sc_DH/Rdtase_CS"/>
</dbReference>
<dbReference type="SUPFAM" id="SSF51735">
    <property type="entry name" value="NAD(P)-binding Rossmann-fold domains"/>
    <property type="match status" value="1"/>
</dbReference>
<sequence>MKNNPNQSSARHGAFAQTGTETLADDTKGKVTGRLEGKVAVVTGGATGIGRAAAKRFIEEGAFVFIFGRRQEALDAAVADLGPNARAVKGSVSDPADLDRLYAAVKAERRTLDIVFANAGTGSLLALGKITAGHIDEIFDTNVKGTIFTVQKALPLMGRGGSVILTGSSAGATGAPAFSAYSASKAAVRNLARSWAEDLKGTGIRVNVLSPGPTATELAKAAIGEEGMKIFASMNPLQRMADPAEIGAAAAFLASSDSSFMTASELAVDGGLAQV</sequence>